<feature type="non-terminal residue" evidence="2">
    <location>
        <position position="291"/>
    </location>
</feature>
<reference evidence="2 3" key="1">
    <citation type="journal article" date="2023" name="J. Hered.">
        <title>Chromosome-level genome of the wood stork (Mycteria americana) provides insight into avian chromosome evolution.</title>
        <authorList>
            <person name="Flamio R. Jr."/>
            <person name="Ramstad K.M."/>
        </authorList>
    </citation>
    <scope>NUCLEOTIDE SEQUENCE [LARGE SCALE GENOMIC DNA]</scope>
    <source>
        <strain evidence="2">JAX WOST 10</strain>
    </source>
</reference>
<protein>
    <submittedName>
        <fullName evidence="2">Uncharacterized protein</fullName>
    </submittedName>
</protein>
<dbReference type="GO" id="GO:0051603">
    <property type="term" value="P:proteolysis involved in protein catabolic process"/>
    <property type="evidence" value="ECO:0007669"/>
    <property type="project" value="InterPro"/>
</dbReference>
<dbReference type="InterPro" id="IPR001353">
    <property type="entry name" value="Proteasome_sua/b"/>
</dbReference>
<dbReference type="Pfam" id="PF00227">
    <property type="entry name" value="Proteasome"/>
    <property type="match status" value="1"/>
</dbReference>
<dbReference type="Gene3D" id="3.60.20.10">
    <property type="entry name" value="Glutamine Phosphoribosylpyrophosphate, subunit 1, domain 1"/>
    <property type="match status" value="1"/>
</dbReference>
<accession>A0AAN7PK01</accession>
<proteinExistence type="predicted"/>
<evidence type="ECO:0000256" key="1">
    <source>
        <dbReference type="SAM" id="SignalP"/>
    </source>
</evidence>
<feature type="signal peptide" evidence="1">
    <location>
        <begin position="1"/>
        <end position="24"/>
    </location>
</feature>
<name>A0AAN7PK01_MYCAM</name>
<gene>
    <name evidence="2" type="ORF">QYF61_015398</name>
</gene>
<comment type="caution">
    <text evidence="2">The sequence shown here is derived from an EMBL/GenBank/DDBJ whole genome shotgun (WGS) entry which is preliminary data.</text>
</comment>
<organism evidence="2 3">
    <name type="scientific">Mycteria americana</name>
    <name type="common">Wood stork</name>
    <dbReference type="NCBI Taxonomy" id="33587"/>
    <lineage>
        <taxon>Eukaryota</taxon>
        <taxon>Metazoa</taxon>
        <taxon>Chordata</taxon>
        <taxon>Craniata</taxon>
        <taxon>Vertebrata</taxon>
        <taxon>Euteleostomi</taxon>
        <taxon>Archelosauria</taxon>
        <taxon>Archosauria</taxon>
        <taxon>Dinosauria</taxon>
        <taxon>Saurischia</taxon>
        <taxon>Theropoda</taxon>
        <taxon>Coelurosauria</taxon>
        <taxon>Aves</taxon>
        <taxon>Neognathae</taxon>
        <taxon>Neoaves</taxon>
        <taxon>Aequornithes</taxon>
        <taxon>Ciconiiformes</taxon>
        <taxon>Ciconiidae</taxon>
        <taxon>Mycteria</taxon>
    </lineage>
</organism>
<dbReference type="GO" id="GO:0005839">
    <property type="term" value="C:proteasome core complex"/>
    <property type="evidence" value="ECO:0007669"/>
    <property type="project" value="InterPro"/>
</dbReference>
<dbReference type="EMBL" id="JAUNZN010000002">
    <property type="protein sequence ID" value="KAK4827228.1"/>
    <property type="molecule type" value="Genomic_DNA"/>
</dbReference>
<dbReference type="AlphaFoldDB" id="A0AAN7PK01"/>
<feature type="chain" id="PRO_5042901169" evidence="1">
    <location>
        <begin position="25"/>
        <end position="291"/>
    </location>
</feature>
<dbReference type="InterPro" id="IPR029055">
    <property type="entry name" value="Ntn_hydrolases_N"/>
</dbReference>
<keyword evidence="1" id="KW-0732">Signal</keyword>
<sequence>MGLLWPKCRTLHLALLNLIQLASAHRSSLSRSLCRAFLPQPDQHSQLGVICKLTEGALDPFVQIIDKDIKQNWPQHRALGNTACDQPPTTVNSIHHNSLGPAIQPVLYPVKSTPVQAMSSQFLQENAVGNQCPAFLDSFALQNCFPRDSVHQSPKQAKVCPPEVQGGSSADPPPYFSRKQKLHYFVIAMPKITSNCRITHKSFSVHKPQVQQAPSLVGSLTSCVRKLSATRSRNLLSAVLYFQQTSAFPHCCMQSNGYRPFGMSALTVGFDGSGSPELHHADPSGTYQSWK</sequence>
<dbReference type="Proteomes" id="UP001333110">
    <property type="component" value="Unassembled WGS sequence"/>
</dbReference>
<keyword evidence="3" id="KW-1185">Reference proteome</keyword>
<evidence type="ECO:0000313" key="3">
    <source>
        <dbReference type="Proteomes" id="UP001333110"/>
    </source>
</evidence>
<evidence type="ECO:0000313" key="2">
    <source>
        <dbReference type="EMBL" id="KAK4827228.1"/>
    </source>
</evidence>
<dbReference type="SUPFAM" id="SSF56235">
    <property type="entry name" value="N-terminal nucleophile aminohydrolases (Ntn hydrolases)"/>
    <property type="match status" value="1"/>
</dbReference>